<dbReference type="Proteomes" id="UP000028549">
    <property type="component" value="Unassembled WGS sequence"/>
</dbReference>
<feature type="transmembrane region" description="Helical" evidence="7">
    <location>
        <begin position="198"/>
        <end position="217"/>
    </location>
</feature>
<evidence type="ECO:0000256" key="6">
    <source>
        <dbReference type="ARBA" id="ARBA00023136"/>
    </source>
</evidence>
<feature type="transmembrane region" description="Helical" evidence="7">
    <location>
        <begin position="61"/>
        <end position="82"/>
    </location>
</feature>
<dbReference type="PANTHER" id="PTHR30193">
    <property type="entry name" value="ABC TRANSPORTER PERMEASE PROTEIN"/>
    <property type="match status" value="1"/>
</dbReference>
<dbReference type="CDD" id="cd06261">
    <property type="entry name" value="TM_PBP2"/>
    <property type="match status" value="1"/>
</dbReference>
<evidence type="ECO:0000256" key="5">
    <source>
        <dbReference type="ARBA" id="ARBA00022989"/>
    </source>
</evidence>
<organism evidence="9 10">
    <name type="scientific">Metabacillus indicus</name>
    <name type="common">Bacillus indicus</name>
    <dbReference type="NCBI Taxonomy" id="246786"/>
    <lineage>
        <taxon>Bacteria</taxon>
        <taxon>Bacillati</taxon>
        <taxon>Bacillota</taxon>
        <taxon>Bacilli</taxon>
        <taxon>Bacillales</taxon>
        <taxon>Bacillaceae</taxon>
        <taxon>Metabacillus</taxon>
    </lineage>
</organism>
<keyword evidence="4 7" id="KW-0812">Transmembrane</keyword>
<feature type="domain" description="ABC transmembrane type-1" evidence="8">
    <location>
        <begin position="57"/>
        <end position="270"/>
    </location>
</feature>
<dbReference type="PANTHER" id="PTHR30193:SF37">
    <property type="entry name" value="INNER MEMBRANE ABC TRANSPORTER PERMEASE PROTEIN YCJO"/>
    <property type="match status" value="1"/>
</dbReference>
<feature type="transmembrane region" description="Helical" evidence="7">
    <location>
        <begin position="252"/>
        <end position="271"/>
    </location>
</feature>
<dbReference type="GO" id="GO:0055085">
    <property type="term" value="P:transmembrane transport"/>
    <property type="evidence" value="ECO:0007669"/>
    <property type="project" value="InterPro"/>
</dbReference>
<keyword evidence="6 7" id="KW-0472">Membrane</keyword>
<evidence type="ECO:0000256" key="4">
    <source>
        <dbReference type="ARBA" id="ARBA00022692"/>
    </source>
</evidence>
<keyword evidence="10" id="KW-1185">Reference proteome</keyword>
<dbReference type="Gene3D" id="1.10.3720.10">
    <property type="entry name" value="MetI-like"/>
    <property type="match status" value="1"/>
</dbReference>
<evidence type="ECO:0000256" key="1">
    <source>
        <dbReference type="ARBA" id="ARBA00004651"/>
    </source>
</evidence>
<feature type="transmembrane region" description="Helical" evidence="7">
    <location>
        <begin position="94"/>
        <end position="116"/>
    </location>
</feature>
<evidence type="ECO:0000259" key="8">
    <source>
        <dbReference type="PROSITE" id="PS50928"/>
    </source>
</evidence>
<evidence type="ECO:0000256" key="2">
    <source>
        <dbReference type="ARBA" id="ARBA00022448"/>
    </source>
</evidence>
<comment type="caution">
    <text evidence="9">The sequence shown here is derived from an EMBL/GenBank/DDBJ whole genome shotgun (WGS) entry which is preliminary data.</text>
</comment>
<feature type="transmembrane region" description="Helical" evidence="7">
    <location>
        <begin position="144"/>
        <end position="166"/>
    </location>
</feature>
<dbReference type="EMBL" id="JNVC02000001">
    <property type="protein sequence ID" value="KEZ53573.1"/>
    <property type="molecule type" value="Genomic_DNA"/>
</dbReference>
<accession>A0A084H1W1</accession>
<keyword evidence="2 7" id="KW-0813">Transport</keyword>
<protein>
    <recommendedName>
        <fullName evidence="8">ABC transmembrane type-1 domain-containing protein</fullName>
    </recommendedName>
</protein>
<comment type="subcellular location">
    <subcellularLocation>
        <location evidence="1 7">Cell membrane</location>
        <topology evidence="1 7">Multi-pass membrane protein</topology>
    </subcellularLocation>
</comment>
<name>A0A084H1W1_METID</name>
<dbReference type="GO" id="GO:0005886">
    <property type="term" value="C:plasma membrane"/>
    <property type="evidence" value="ECO:0007669"/>
    <property type="project" value="UniProtKB-SubCell"/>
</dbReference>
<dbReference type="PROSITE" id="PS50928">
    <property type="entry name" value="ABC_TM1"/>
    <property type="match status" value="1"/>
</dbReference>
<comment type="similarity">
    <text evidence="7">Belongs to the binding-protein-dependent transport system permease family.</text>
</comment>
<evidence type="ECO:0000256" key="7">
    <source>
        <dbReference type="RuleBase" id="RU363032"/>
    </source>
</evidence>
<dbReference type="InterPro" id="IPR000515">
    <property type="entry name" value="MetI-like"/>
</dbReference>
<sequence>MFLLPGILATLLLKYVTIGTSVTWSFFNVTVQDMPGEFVGLQNYINLFTAPDFGITFGNTLVYLGLTLLLCFLVPIIQAVILNEIRSKKLKNWFSTLYILPAVIPGTVIIVIWRWIWNPEYGVANYIFGLFGLENQAWLSDPELVKLCIVIPGILGGGLSVLLYYAAILGVPKDIYEAAELDGCSGWKKVRYIILPNIKFIILVQLIMTVIGTFQIMDVIFQFTNGGPAGASNSLGLNIYKLFNEQFQYGQGSALSTVLLLIIAIITLIQLKVSKTDAD</sequence>
<gene>
    <name evidence="9" type="ORF">GS18_0200850</name>
</gene>
<keyword evidence="3" id="KW-1003">Cell membrane</keyword>
<dbReference type="STRING" id="246786.GS18_0200850"/>
<reference evidence="9 10" key="1">
    <citation type="journal article" date="2005" name="Int. J. Syst. Evol. Microbiol.">
        <title>Bacillus cibi sp. nov., isolated from jeotgal, a traditional Korean fermented seafood.</title>
        <authorList>
            <person name="Yoon J.H."/>
            <person name="Lee C.H."/>
            <person name="Oh T.K."/>
        </authorList>
    </citation>
    <scope>NUCLEOTIDE SEQUENCE [LARGE SCALE GENOMIC DNA]</scope>
    <source>
        <strain evidence="9 10">DSM 16189</strain>
    </source>
</reference>
<evidence type="ECO:0000313" key="9">
    <source>
        <dbReference type="EMBL" id="KEZ53573.1"/>
    </source>
</evidence>
<dbReference type="InterPro" id="IPR051393">
    <property type="entry name" value="ABC_transporter_permease"/>
</dbReference>
<evidence type="ECO:0000256" key="3">
    <source>
        <dbReference type="ARBA" id="ARBA00022475"/>
    </source>
</evidence>
<dbReference type="InterPro" id="IPR035906">
    <property type="entry name" value="MetI-like_sf"/>
</dbReference>
<proteinExistence type="inferred from homology"/>
<dbReference type="SUPFAM" id="SSF161098">
    <property type="entry name" value="MetI-like"/>
    <property type="match status" value="1"/>
</dbReference>
<dbReference type="AlphaFoldDB" id="A0A084H1W1"/>
<keyword evidence="5 7" id="KW-1133">Transmembrane helix</keyword>
<dbReference type="Pfam" id="PF00528">
    <property type="entry name" value="BPD_transp_1"/>
    <property type="match status" value="1"/>
</dbReference>
<evidence type="ECO:0000313" key="10">
    <source>
        <dbReference type="Proteomes" id="UP000028549"/>
    </source>
</evidence>